<dbReference type="AlphaFoldDB" id="A0A0K1ECN8"/>
<comment type="subcellular location">
    <subcellularLocation>
        <location evidence="1">Membrane</location>
    </subcellularLocation>
</comment>
<keyword evidence="8" id="KW-1185">Reference proteome</keyword>
<dbReference type="InterPro" id="IPR039910">
    <property type="entry name" value="D15-like"/>
</dbReference>
<evidence type="ECO:0000313" key="7">
    <source>
        <dbReference type="EMBL" id="AKT38630.1"/>
    </source>
</evidence>
<evidence type="ECO:0000256" key="1">
    <source>
        <dbReference type="ARBA" id="ARBA00004370"/>
    </source>
</evidence>
<protein>
    <recommendedName>
        <fullName evidence="6">POTRA domain-containing protein</fullName>
    </recommendedName>
</protein>
<evidence type="ECO:0000256" key="3">
    <source>
        <dbReference type="ARBA" id="ARBA00022692"/>
    </source>
</evidence>
<dbReference type="PROSITE" id="PS51779">
    <property type="entry name" value="POTRA"/>
    <property type="match status" value="2"/>
</dbReference>
<evidence type="ECO:0000259" key="6">
    <source>
        <dbReference type="PROSITE" id="PS51779"/>
    </source>
</evidence>
<dbReference type="PATRIC" id="fig|52.7.peg.3051"/>
<evidence type="ECO:0000256" key="2">
    <source>
        <dbReference type="ARBA" id="ARBA00022452"/>
    </source>
</evidence>
<evidence type="ECO:0000256" key="5">
    <source>
        <dbReference type="SAM" id="MobiDB-lite"/>
    </source>
</evidence>
<proteinExistence type="predicted"/>
<keyword evidence="2" id="KW-1134">Transmembrane beta strand</keyword>
<dbReference type="EMBL" id="CP012159">
    <property type="protein sequence ID" value="AKT38630.1"/>
    <property type="molecule type" value="Genomic_DNA"/>
</dbReference>
<dbReference type="Pfam" id="PF07244">
    <property type="entry name" value="POTRA"/>
    <property type="match status" value="3"/>
</dbReference>
<dbReference type="GO" id="GO:0019867">
    <property type="term" value="C:outer membrane"/>
    <property type="evidence" value="ECO:0007669"/>
    <property type="project" value="InterPro"/>
</dbReference>
<dbReference type="KEGG" id="ccro:CMC5_027770"/>
<feature type="domain" description="POTRA" evidence="6">
    <location>
        <begin position="624"/>
        <end position="698"/>
    </location>
</feature>
<name>A0A0K1ECN8_CHOCO</name>
<dbReference type="STRING" id="52.CMC5_027770"/>
<feature type="domain" description="POTRA" evidence="6">
    <location>
        <begin position="543"/>
        <end position="621"/>
    </location>
</feature>
<dbReference type="RefSeq" id="WP_245678427.1">
    <property type="nucleotide sequence ID" value="NZ_CP012159.1"/>
</dbReference>
<dbReference type="InterPro" id="IPR034746">
    <property type="entry name" value="POTRA"/>
</dbReference>
<sequence>MLAVVALAGQPAHAVDPLPGTSGDEPRTAAQAAAFAAEERVQGADTPPLEPPPSLGDLAGKPIGRISVTAVGGRWPRVEPVTTVELGDPLSAEAARTALSELLSTGTFARGSAEVVPLEDGEAELRLYLLPRRLVATVKITGAALGVAPTLDAARIAEGSEVTAPMLSEIAERIRVYYGQHGYPTAQVAVDAADTDDPMRVVLAIDINAGPPRSIAQRVFVIDPAADRELGSLKRRYRYGAGDRVDEPAFSEADTEMTELLRKNGFHRAEVAHRVVHAGSYSYLYVYLTPGPRIIPAFEGNRAFDADALEEALELDGETEHKPAELVERLRSFYVRRGFLDAEVRAEERKGTSDTTIYLVFLVHEHQQVRVNKRVFPCLTGHLSPNDVGGEIQTFLEEDLPGGEFITLPDVTAIDGIFGPTQGAGGRAKPVDLNPAMTYDRETYDRALNHIRDLYYAKGYLNAIVGPVTALRATCSRQSPADRCIPDPPKVTVAAQCRTDQYGLPLPEPPVPDALQCRPDPVRGIECAPEITLRIPIHPGPQTTLYDIAFEGNRAFTERDLARMADLALGQPLSTLDLDAARLRMLDAYRERGYAYAEVRAVVEPSPDRTRARARFVVTERDQVIVDGFVIKGAVRTNHALILRRLALKKGQPFGQKQVRTSEERIATLGPFSSVSVSLEDPDVPQRRKRVLITVAEQLPQYLDPRIGFSTGEGIRFAVEYGHRNIGGAAIAVTLRIQLNALLDFMIIDPGVRANYAPLSGLERLERRNSISVLLPEIGLGPLVSLSFDAIDVRDNQRDFGMTKQAVIPTLSFRPRRTLTSQFGLSAELNDVKLFNEEARNATLRRLRVPQGETMALAQKFNMVWDGRDSPFAATKGVLMSGSVEHVNAFPSDDSEDQAAISHFLRLAGRVSGYIPLPLKGVSIALSMSGGYNLQLAKGSETYPDRLFFMGGVDSMRAFLVDAMVPQDVAARILSGAPNAQGEPTTIDNVLIRGGDLALNPRAELRFPLGSSSVFQGGIFLDTGNVWADPREFDLFALRYAAGAGLRIGTPIGPLALDYGINLLRRPWEDFGAFQFSIGLF</sequence>
<reference evidence="7 8" key="1">
    <citation type="submission" date="2015-07" db="EMBL/GenBank/DDBJ databases">
        <title>Genome analysis of myxobacterium Chondromyces crocatus Cm c5 reveals a high potential for natural compound synthesis and the genetic basis for the loss of fruiting body formation.</title>
        <authorList>
            <person name="Zaburannyi N."/>
            <person name="Bunk B."/>
            <person name="Maier J."/>
            <person name="Overmann J."/>
            <person name="Mueller R."/>
        </authorList>
    </citation>
    <scope>NUCLEOTIDE SEQUENCE [LARGE SCALE GENOMIC DNA]</scope>
    <source>
        <strain evidence="7 8">Cm c5</strain>
    </source>
</reference>
<dbReference type="Pfam" id="PF01103">
    <property type="entry name" value="Omp85"/>
    <property type="match status" value="1"/>
</dbReference>
<evidence type="ECO:0000256" key="4">
    <source>
        <dbReference type="ARBA" id="ARBA00023136"/>
    </source>
</evidence>
<feature type="region of interest" description="Disordered" evidence="5">
    <location>
        <begin position="13"/>
        <end position="60"/>
    </location>
</feature>
<organism evidence="7 8">
    <name type="scientific">Chondromyces crocatus</name>
    <dbReference type="NCBI Taxonomy" id="52"/>
    <lineage>
        <taxon>Bacteria</taxon>
        <taxon>Pseudomonadati</taxon>
        <taxon>Myxococcota</taxon>
        <taxon>Polyangia</taxon>
        <taxon>Polyangiales</taxon>
        <taxon>Polyangiaceae</taxon>
        <taxon>Chondromyces</taxon>
    </lineage>
</organism>
<dbReference type="PANTHER" id="PTHR12815">
    <property type="entry name" value="SORTING AND ASSEMBLY MACHINERY SAMM50 PROTEIN FAMILY MEMBER"/>
    <property type="match status" value="1"/>
</dbReference>
<dbReference type="Gene3D" id="2.40.160.50">
    <property type="entry name" value="membrane protein fhac: a member of the omp85/tpsb transporter family"/>
    <property type="match status" value="1"/>
</dbReference>
<dbReference type="Proteomes" id="UP000067626">
    <property type="component" value="Chromosome"/>
</dbReference>
<accession>A0A0K1ECN8</accession>
<dbReference type="Gene3D" id="3.10.20.310">
    <property type="entry name" value="membrane protein fhac"/>
    <property type="match status" value="4"/>
</dbReference>
<keyword evidence="3" id="KW-0812">Transmembrane</keyword>
<keyword evidence="4" id="KW-0472">Membrane</keyword>
<dbReference type="InterPro" id="IPR010827">
    <property type="entry name" value="BamA/TamA_POTRA"/>
</dbReference>
<dbReference type="PANTHER" id="PTHR12815:SF18">
    <property type="entry name" value="SORTING AND ASSEMBLY MACHINERY COMPONENT 50 HOMOLOG"/>
    <property type="match status" value="1"/>
</dbReference>
<dbReference type="InterPro" id="IPR000184">
    <property type="entry name" value="Bac_surfAg_D15"/>
</dbReference>
<evidence type="ECO:0000313" key="8">
    <source>
        <dbReference type="Proteomes" id="UP000067626"/>
    </source>
</evidence>
<gene>
    <name evidence="7" type="ORF">CMC5_027770</name>
</gene>